<dbReference type="Proteomes" id="UP001348641">
    <property type="component" value="Unassembled WGS sequence"/>
</dbReference>
<name>A0ABU7KZM8_9ACTN</name>
<sequence>MTDTDLLREAATKVRETANAATDGVCPDWTRLAVRHVARNCDLECPTHGEDREECAQWDRYDDSSHMTLWHPGVARLVADMLSCAADLDPSERETVALDRCGMCGTAHLTDIALALTGES</sequence>
<evidence type="ECO:0000313" key="1">
    <source>
        <dbReference type="EMBL" id="MEE2054765.1"/>
    </source>
</evidence>
<proteinExistence type="predicted"/>
<dbReference type="RefSeq" id="WP_330161584.1">
    <property type="nucleotide sequence ID" value="NZ_JAUUCC010000128.1"/>
</dbReference>
<accession>A0ABU7KZM8</accession>
<organism evidence="1 2">
    <name type="scientific">Nocardiopsis tropica</name>
    <dbReference type="NCBI Taxonomy" id="109330"/>
    <lineage>
        <taxon>Bacteria</taxon>
        <taxon>Bacillati</taxon>
        <taxon>Actinomycetota</taxon>
        <taxon>Actinomycetes</taxon>
        <taxon>Streptosporangiales</taxon>
        <taxon>Nocardiopsidaceae</taxon>
        <taxon>Nocardiopsis</taxon>
    </lineage>
</organism>
<evidence type="ECO:0000313" key="2">
    <source>
        <dbReference type="Proteomes" id="UP001348641"/>
    </source>
</evidence>
<protein>
    <submittedName>
        <fullName evidence="1">Uncharacterized protein</fullName>
    </submittedName>
</protein>
<dbReference type="EMBL" id="JAUUCC010000128">
    <property type="protein sequence ID" value="MEE2054765.1"/>
    <property type="molecule type" value="Genomic_DNA"/>
</dbReference>
<comment type="caution">
    <text evidence="1">The sequence shown here is derived from an EMBL/GenBank/DDBJ whole genome shotgun (WGS) entry which is preliminary data.</text>
</comment>
<reference evidence="1 2" key="1">
    <citation type="submission" date="2023-07" db="EMBL/GenBank/DDBJ databases">
        <authorList>
            <person name="Girao M."/>
            <person name="Carvalho M.F."/>
        </authorList>
    </citation>
    <scope>NUCLEOTIDE SEQUENCE [LARGE SCALE GENOMIC DNA]</scope>
    <source>
        <strain evidence="1 2">66/93</strain>
    </source>
</reference>
<gene>
    <name evidence="1" type="ORF">Q8A49_30140</name>
</gene>